<evidence type="ECO:0000256" key="5">
    <source>
        <dbReference type="SAM" id="MobiDB-lite"/>
    </source>
</evidence>
<gene>
    <name evidence="7" type="ORF">J2S55_001835</name>
</gene>
<organism evidence="7 8">
    <name type="scientific">Streptosporangium brasiliense</name>
    <dbReference type="NCBI Taxonomy" id="47480"/>
    <lineage>
        <taxon>Bacteria</taxon>
        <taxon>Bacillati</taxon>
        <taxon>Actinomycetota</taxon>
        <taxon>Actinomycetes</taxon>
        <taxon>Streptosporangiales</taxon>
        <taxon>Streptosporangiaceae</taxon>
        <taxon>Streptosporangium</taxon>
    </lineage>
</organism>
<reference evidence="7 8" key="1">
    <citation type="submission" date="2023-07" db="EMBL/GenBank/DDBJ databases">
        <title>Sequencing the genomes of 1000 actinobacteria strains.</title>
        <authorList>
            <person name="Klenk H.-P."/>
        </authorList>
    </citation>
    <scope>NUCLEOTIDE SEQUENCE [LARGE SCALE GENOMIC DNA]</scope>
    <source>
        <strain evidence="7 8">DSM 44109</strain>
    </source>
</reference>
<dbReference type="Pfam" id="PF00877">
    <property type="entry name" value="NLPC_P60"/>
    <property type="match status" value="1"/>
</dbReference>
<evidence type="ECO:0000256" key="2">
    <source>
        <dbReference type="ARBA" id="ARBA00022670"/>
    </source>
</evidence>
<protein>
    <submittedName>
        <fullName evidence="7">Cell wall-associated NlpC family hydrolase</fullName>
    </submittedName>
</protein>
<evidence type="ECO:0000313" key="8">
    <source>
        <dbReference type="Proteomes" id="UP001230426"/>
    </source>
</evidence>
<dbReference type="InterPro" id="IPR038765">
    <property type="entry name" value="Papain-like_cys_pep_sf"/>
</dbReference>
<feature type="compositionally biased region" description="Polar residues" evidence="5">
    <location>
        <begin position="31"/>
        <end position="42"/>
    </location>
</feature>
<dbReference type="SUPFAM" id="SSF54001">
    <property type="entry name" value="Cysteine proteinases"/>
    <property type="match status" value="1"/>
</dbReference>
<keyword evidence="8" id="KW-1185">Reference proteome</keyword>
<dbReference type="EMBL" id="JAUSRB010000002">
    <property type="protein sequence ID" value="MDP9862569.1"/>
    <property type="molecule type" value="Genomic_DNA"/>
</dbReference>
<dbReference type="PANTHER" id="PTHR47359">
    <property type="entry name" value="PEPTIDOGLYCAN DL-ENDOPEPTIDASE CWLO"/>
    <property type="match status" value="1"/>
</dbReference>
<evidence type="ECO:0000256" key="3">
    <source>
        <dbReference type="ARBA" id="ARBA00022801"/>
    </source>
</evidence>
<dbReference type="Proteomes" id="UP001230426">
    <property type="component" value="Unassembled WGS sequence"/>
</dbReference>
<feature type="compositionally biased region" description="Low complexity" evidence="5">
    <location>
        <begin position="1"/>
        <end position="30"/>
    </location>
</feature>
<comment type="caution">
    <text evidence="7">The sequence shown here is derived from an EMBL/GenBank/DDBJ whole genome shotgun (WGS) entry which is preliminary data.</text>
</comment>
<dbReference type="RefSeq" id="WP_306858691.1">
    <property type="nucleotide sequence ID" value="NZ_JAUSRB010000002.1"/>
</dbReference>
<feature type="domain" description="NlpC/P60" evidence="6">
    <location>
        <begin position="38"/>
        <end position="166"/>
    </location>
</feature>
<proteinExistence type="inferred from homology"/>
<name>A0ABT9R017_9ACTN</name>
<evidence type="ECO:0000256" key="4">
    <source>
        <dbReference type="ARBA" id="ARBA00022807"/>
    </source>
</evidence>
<keyword evidence="3 7" id="KW-0378">Hydrolase</keyword>
<comment type="similarity">
    <text evidence="1">Belongs to the peptidase C40 family.</text>
</comment>
<dbReference type="InterPro" id="IPR000064">
    <property type="entry name" value="NLP_P60_dom"/>
</dbReference>
<accession>A0ABT9R017</accession>
<dbReference type="GO" id="GO:0016787">
    <property type="term" value="F:hydrolase activity"/>
    <property type="evidence" value="ECO:0007669"/>
    <property type="project" value="UniProtKB-KW"/>
</dbReference>
<dbReference type="PROSITE" id="PS51935">
    <property type="entry name" value="NLPC_P60"/>
    <property type="match status" value="1"/>
</dbReference>
<sequence>MSPSPAASSRPWATPSSRPSATPSSRPSATLSQQPDRPSPGQTAAAAALRQIGRPYVWGGGSTAGPTGGGFDCSGLALHAWSRAGAVLTHYTGSQFRQGRRVPFSQLQAGDLVFFGGGTGDPTHVGVYVKDGVMVHAPKRGDVVKTTDFAASAYYRSRYRGAVRPTPRTATR</sequence>
<evidence type="ECO:0000259" key="6">
    <source>
        <dbReference type="PROSITE" id="PS51935"/>
    </source>
</evidence>
<dbReference type="InterPro" id="IPR051794">
    <property type="entry name" value="PG_Endopeptidase_C40"/>
</dbReference>
<dbReference type="Gene3D" id="3.90.1720.10">
    <property type="entry name" value="endopeptidase domain like (from Nostoc punctiforme)"/>
    <property type="match status" value="1"/>
</dbReference>
<feature type="region of interest" description="Disordered" evidence="5">
    <location>
        <begin position="1"/>
        <end position="43"/>
    </location>
</feature>
<dbReference type="PANTHER" id="PTHR47359:SF3">
    <property type="entry name" value="NLP_P60 DOMAIN-CONTAINING PROTEIN-RELATED"/>
    <property type="match status" value="1"/>
</dbReference>
<evidence type="ECO:0000256" key="1">
    <source>
        <dbReference type="ARBA" id="ARBA00007074"/>
    </source>
</evidence>
<evidence type="ECO:0000313" key="7">
    <source>
        <dbReference type="EMBL" id="MDP9862569.1"/>
    </source>
</evidence>
<keyword evidence="4" id="KW-0788">Thiol protease</keyword>
<keyword evidence="2" id="KW-0645">Protease</keyword>